<proteinExistence type="predicted"/>
<dbReference type="Proteomes" id="UP000184221">
    <property type="component" value="Unassembled WGS sequence"/>
</dbReference>
<feature type="compositionally biased region" description="Basic and acidic residues" evidence="1">
    <location>
        <begin position="98"/>
        <end position="112"/>
    </location>
</feature>
<keyword evidence="3" id="KW-1185">Reference proteome</keyword>
<sequence>MPDDKDRKDQVKDNTGRDFKPRDASRGDRAPRGHLGTAPSLGLGSGSVNRPSQEALTATKPERTKEKSADENKKSMNFRETGDKEVDRFYSKSHKMTGKSDNEKDPSDDRER</sequence>
<feature type="compositionally biased region" description="Basic and acidic residues" evidence="1">
    <location>
        <begin position="80"/>
        <end position="90"/>
    </location>
</feature>
<feature type="compositionally biased region" description="Polar residues" evidence="1">
    <location>
        <begin position="46"/>
        <end position="56"/>
    </location>
</feature>
<feature type="compositionally biased region" description="Basic and acidic residues" evidence="1">
    <location>
        <begin position="1"/>
        <end position="31"/>
    </location>
</feature>
<name>A0A1M5YAR1_9RHOB</name>
<dbReference type="AlphaFoldDB" id="A0A1M5YAR1"/>
<dbReference type="OrthoDB" id="10007396at2"/>
<evidence type="ECO:0000256" key="1">
    <source>
        <dbReference type="SAM" id="MobiDB-lite"/>
    </source>
</evidence>
<evidence type="ECO:0000313" key="2">
    <source>
        <dbReference type="EMBL" id="SHI08583.1"/>
    </source>
</evidence>
<dbReference type="EMBL" id="FQXC01000014">
    <property type="protein sequence ID" value="SHI08583.1"/>
    <property type="molecule type" value="Genomic_DNA"/>
</dbReference>
<organism evidence="2 3">
    <name type="scientific">Marivita hallyeonensis</name>
    <dbReference type="NCBI Taxonomy" id="996342"/>
    <lineage>
        <taxon>Bacteria</taxon>
        <taxon>Pseudomonadati</taxon>
        <taxon>Pseudomonadota</taxon>
        <taxon>Alphaproteobacteria</taxon>
        <taxon>Rhodobacterales</taxon>
        <taxon>Roseobacteraceae</taxon>
        <taxon>Marivita</taxon>
    </lineage>
</organism>
<evidence type="ECO:0000313" key="3">
    <source>
        <dbReference type="Proteomes" id="UP000184221"/>
    </source>
</evidence>
<gene>
    <name evidence="2" type="ORF">SAMN05443551_0171</name>
</gene>
<reference evidence="2 3" key="1">
    <citation type="submission" date="2016-11" db="EMBL/GenBank/DDBJ databases">
        <authorList>
            <person name="Jaros S."/>
            <person name="Januszkiewicz K."/>
            <person name="Wedrychowicz H."/>
        </authorList>
    </citation>
    <scope>NUCLEOTIDE SEQUENCE [LARGE SCALE GENOMIC DNA]</scope>
    <source>
        <strain evidence="2 3">DSM 29431</strain>
    </source>
</reference>
<feature type="compositionally biased region" description="Basic and acidic residues" evidence="1">
    <location>
        <begin position="60"/>
        <end position="74"/>
    </location>
</feature>
<protein>
    <submittedName>
        <fullName evidence="2">Uncharacterized protein</fullName>
    </submittedName>
</protein>
<feature type="region of interest" description="Disordered" evidence="1">
    <location>
        <begin position="1"/>
        <end position="112"/>
    </location>
</feature>
<dbReference type="RefSeq" id="WP_072780254.1">
    <property type="nucleotide sequence ID" value="NZ_FQXC01000014.1"/>
</dbReference>
<accession>A0A1M5YAR1</accession>
<dbReference type="STRING" id="996342.SAMN05443551_0171"/>